<name>A0A9J6GAT4_HAELO</name>
<dbReference type="AlphaFoldDB" id="A0A9J6GAT4"/>
<gene>
    <name evidence="1" type="ORF">HPB48_012159</name>
</gene>
<protein>
    <submittedName>
        <fullName evidence="1">Uncharacterized protein</fullName>
    </submittedName>
</protein>
<evidence type="ECO:0000313" key="1">
    <source>
        <dbReference type="EMBL" id="KAH9371881.1"/>
    </source>
</evidence>
<accession>A0A9J6GAT4</accession>
<sequence length="139" mass="15412">MYVTRCSCLTLGYVHENSVREDIFQFVNHRSDSHAFDENITEPILTGRVLVERVLKMMKDLQYDLGRFVGIATDVCILMVSDLCGAVSEIKLCATSAVHSPCFNHSLNLSISKSSHVQAARNAVGIMKEVISFFTASPI</sequence>
<reference evidence="1 2" key="1">
    <citation type="journal article" date="2020" name="Cell">
        <title>Large-Scale Comparative Analyses of Tick Genomes Elucidate Their Genetic Diversity and Vector Capacities.</title>
        <authorList>
            <consortium name="Tick Genome and Microbiome Consortium (TIGMIC)"/>
            <person name="Jia N."/>
            <person name="Wang J."/>
            <person name="Shi W."/>
            <person name="Du L."/>
            <person name="Sun Y."/>
            <person name="Zhan W."/>
            <person name="Jiang J.F."/>
            <person name="Wang Q."/>
            <person name="Zhang B."/>
            <person name="Ji P."/>
            <person name="Bell-Sakyi L."/>
            <person name="Cui X.M."/>
            <person name="Yuan T.T."/>
            <person name="Jiang B.G."/>
            <person name="Yang W.F."/>
            <person name="Lam T.T."/>
            <person name="Chang Q.C."/>
            <person name="Ding S.J."/>
            <person name="Wang X.J."/>
            <person name="Zhu J.G."/>
            <person name="Ruan X.D."/>
            <person name="Zhao L."/>
            <person name="Wei J.T."/>
            <person name="Ye R.Z."/>
            <person name="Que T.C."/>
            <person name="Du C.H."/>
            <person name="Zhou Y.H."/>
            <person name="Cheng J.X."/>
            <person name="Dai P.F."/>
            <person name="Guo W.B."/>
            <person name="Han X.H."/>
            <person name="Huang E.J."/>
            <person name="Li L.F."/>
            <person name="Wei W."/>
            <person name="Gao Y.C."/>
            <person name="Liu J.Z."/>
            <person name="Shao H.Z."/>
            <person name="Wang X."/>
            <person name="Wang C.C."/>
            <person name="Yang T.C."/>
            <person name="Huo Q.B."/>
            <person name="Li W."/>
            <person name="Chen H.Y."/>
            <person name="Chen S.E."/>
            <person name="Zhou L.G."/>
            <person name="Ni X.B."/>
            <person name="Tian J.H."/>
            <person name="Sheng Y."/>
            <person name="Liu T."/>
            <person name="Pan Y.S."/>
            <person name="Xia L.Y."/>
            <person name="Li J."/>
            <person name="Zhao F."/>
            <person name="Cao W.C."/>
        </authorList>
    </citation>
    <scope>NUCLEOTIDE SEQUENCE [LARGE SCALE GENOMIC DNA]</scope>
    <source>
        <strain evidence="1">HaeL-2018</strain>
    </source>
</reference>
<proteinExistence type="predicted"/>
<keyword evidence="2" id="KW-1185">Reference proteome</keyword>
<evidence type="ECO:0000313" key="2">
    <source>
        <dbReference type="Proteomes" id="UP000821853"/>
    </source>
</evidence>
<dbReference type="OMA" id="IGFINCH"/>
<dbReference type="Proteomes" id="UP000821853">
    <property type="component" value="Chromosome 3"/>
</dbReference>
<dbReference type="EMBL" id="JABSTR010000005">
    <property type="protein sequence ID" value="KAH9371881.1"/>
    <property type="molecule type" value="Genomic_DNA"/>
</dbReference>
<organism evidence="1 2">
    <name type="scientific">Haemaphysalis longicornis</name>
    <name type="common">Bush tick</name>
    <dbReference type="NCBI Taxonomy" id="44386"/>
    <lineage>
        <taxon>Eukaryota</taxon>
        <taxon>Metazoa</taxon>
        <taxon>Ecdysozoa</taxon>
        <taxon>Arthropoda</taxon>
        <taxon>Chelicerata</taxon>
        <taxon>Arachnida</taxon>
        <taxon>Acari</taxon>
        <taxon>Parasitiformes</taxon>
        <taxon>Ixodida</taxon>
        <taxon>Ixodoidea</taxon>
        <taxon>Ixodidae</taxon>
        <taxon>Haemaphysalinae</taxon>
        <taxon>Haemaphysalis</taxon>
    </lineage>
</organism>
<dbReference type="VEuPathDB" id="VectorBase:HLOH_064211"/>
<comment type="caution">
    <text evidence="1">The sequence shown here is derived from an EMBL/GenBank/DDBJ whole genome shotgun (WGS) entry which is preliminary data.</text>
</comment>
<dbReference type="OrthoDB" id="10063284at2759"/>